<sequence>MGDPIIFWAFSMDDLPEEACFSQEKGKINDDECHGNVKHLTDKKAGKIIKKQPLYKLMLCISSSVLPFDERYLNYRDRVS</sequence>
<comment type="caution">
    <text evidence="1">The sequence shown here is derived from an EMBL/GenBank/DDBJ whole genome shotgun (WGS) entry which is preliminary data.</text>
</comment>
<gene>
    <name evidence="1" type="ORF">ASN18_2288</name>
</gene>
<organism evidence="1 2">
    <name type="scientific">Candidatus Magnetominusculus xianensis</name>
    <dbReference type="NCBI Taxonomy" id="1748249"/>
    <lineage>
        <taxon>Bacteria</taxon>
        <taxon>Pseudomonadati</taxon>
        <taxon>Nitrospirota</taxon>
        <taxon>Nitrospiria</taxon>
        <taxon>Nitrospirales</taxon>
        <taxon>Nitrospiraceae</taxon>
        <taxon>Candidatus Magnetominusculus</taxon>
    </lineage>
</organism>
<reference evidence="1 2" key="1">
    <citation type="submission" date="2015-11" db="EMBL/GenBank/DDBJ databases">
        <authorList>
            <person name="Lin W."/>
        </authorList>
    </citation>
    <scope>NUCLEOTIDE SEQUENCE [LARGE SCALE GENOMIC DNA]</scope>
    <source>
        <strain evidence="1 2">HCH-1</strain>
    </source>
</reference>
<keyword evidence="2" id="KW-1185">Reference proteome</keyword>
<name>A0ABR5SD96_9BACT</name>
<dbReference type="Proteomes" id="UP000060487">
    <property type="component" value="Unassembled WGS sequence"/>
</dbReference>
<evidence type="ECO:0000313" key="1">
    <source>
        <dbReference type="EMBL" id="KWT82927.1"/>
    </source>
</evidence>
<accession>A0ABR5SD96</accession>
<protein>
    <submittedName>
        <fullName evidence="1">Uncharacterized protein</fullName>
    </submittedName>
</protein>
<dbReference type="EMBL" id="LNQR01000081">
    <property type="protein sequence ID" value="KWT82927.1"/>
    <property type="molecule type" value="Genomic_DNA"/>
</dbReference>
<evidence type="ECO:0000313" key="2">
    <source>
        <dbReference type="Proteomes" id="UP000060487"/>
    </source>
</evidence>
<proteinExistence type="predicted"/>